<dbReference type="InterPro" id="IPR012336">
    <property type="entry name" value="Thioredoxin-like_fold"/>
</dbReference>
<dbReference type="GO" id="GO:0017004">
    <property type="term" value="P:cytochrome complex assembly"/>
    <property type="evidence" value="ECO:0007669"/>
    <property type="project" value="UniProtKB-KW"/>
</dbReference>
<accession>A0A8T9SYI4</accession>
<dbReference type="Gene3D" id="3.40.30.10">
    <property type="entry name" value="Glutaredoxin"/>
    <property type="match status" value="1"/>
</dbReference>
<comment type="subcellular location">
    <subcellularLocation>
        <location evidence="1">Cell envelope</location>
    </subcellularLocation>
</comment>
<dbReference type="AlphaFoldDB" id="A0A8T9SYI4"/>
<proteinExistence type="predicted"/>
<keyword evidence="7" id="KW-1185">Reference proteome</keyword>
<dbReference type="GO" id="GO:0030313">
    <property type="term" value="C:cell envelope"/>
    <property type="evidence" value="ECO:0007669"/>
    <property type="project" value="UniProtKB-SubCell"/>
</dbReference>
<evidence type="ECO:0000313" key="6">
    <source>
        <dbReference type="EMBL" id="UOR07138.1"/>
    </source>
</evidence>
<dbReference type="InterPro" id="IPR036249">
    <property type="entry name" value="Thioredoxin-like_sf"/>
</dbReference>
<keyword evidence="3" id="KW-1015">Disulfide bond</keyword>
<evidence type="ECO:0000256" key="2">
    <source>
        <dbReference type="ARBA" id="ARBA00022748"/>
    </source>
</evidence>
<name>A0A8T9SYI4_9BACT</name>
<dbReference type="PROSITE" id="PS51352">
    <property type="entry name" value="THIOREDOXIN_2"/>
    <property type="match status" value="1"/>
</dbReference>
<dbReference type="PANTHER" id="PTHR42852">
    <property type="entry name" value="THIOL:DISULFIDE INTERCHANGE PROTEIN DSBE"/>
    <property type="match status" value="1"/>
</dbReference>
<dbReference type="InterPro" id="IPR017937">
    <property type="entry name" value="Thioredoxin_CS"/>
</dbReference>
<evidence type="ECO:0000256" key="4">
    <source>
        <dbReference type="ARBA" id="ARBA00023284"/>
    </source>
</evidence>
<gene>
    <name evidence="6" type="ORF">MUN82_08560</name>
</gene>
<dbReference type="KEGG" id="haei:MUN82_08560"/>
<dbReference type="InterPro" id="IPR050553">
    <property type="entry name" value="Thioredoxin_ResA/DsbE_sf"/>
</dbReference>
<evidence type="ECO:0000313" key="7">
    <source>
        <dbReference type="Proteomes" id="UP000829925"/>
    </source>
</evidence>
<dbReference type="Proteomes" id="UP000829925">
    <property type="component" value="Chromosome"/>
</dbReference>
<dbReference type="PROSITE" id="PS00194">
    <property type="entry name" value="THIOREDOXIN_1"/>
    <property type="match status" value="1"/>
</dbReference>
<keyword evidence="2" id="KW-0201">Cytochrome c-type biogenesis</keyword>
<reference evidence="6 7" key="1">
    <citation type="submission" date="2022-04" db="EMBL/GenBank/DDBJ databases">
        <title>Hymenobacter sp. isolated from the air.</title>
        <authorList>
            <person name="Won M."/>
            <person name="Lee C.-M."/>
            <person name="Woen H.-Y."/>
            <person name="Kwon S.-W."/>
        </authorList>
    </citation>
    <scope>NUCLEOTIDE SEQUENCE [LARGE SCALE GENOMIC DNA]</scope>
    <source>
        <strain evidence="7">5413 J-13</strain>
    </source>
</reference>
<dbReference type="RefSeq" id="WP_245096663.1">
    <property type="nucleotide sequence ID" value="NZ_CP095053.1"/>
</dbReference>
<feature type="domain" description="Thioredoxin" evidence="5">
    <location>
        <begin position="221"/>
        <end position="378"/>
    </location>
</feature>
<keyword evidence="4" id="KW-0676">Redox-active center</keyword>
<evidence type="ECO:0000256" key="1">
    <source>
        <dbReference type="ARBA" id="ARBA00004196"/>
    </source>
</evidence>
<dbReference type="EMBL" id="CP095053">
    <property type="protein sequence ID" value="UOR07138.1"/>
    <property type="molecule type" value="Genomic_DNA"/>
</dbReference>
<dbReference type="InterPro" id="IPR013766">
    <property type="entry name" value="Thioredoxin_domain"/>
</dbReference>
<evidence type="ECO:0000256" key="3">
    <source>
        <dbReference type="ARBA" id="ARBA00023157"/>
    </source>
</evidence>
<protein>
    <submittedName>
        <fullName evidence="6">Redoxin domain-containing protein</fullName>
    </submittedName>
</protein>
<dbReference type="InterPro" id="IPR025380">
    <property type="entry name" value="DUF4369"/>
</dbReference>
<organism evidence="6 7">
    <name type="scientific">Hymenobacter aerilatus</name>
    <dbReference type="NCBI Taxonomy" id="2932251"/>
    <lineage>
        <taxon>Bacteria</taxon>
        <taxon>Pseudomonadati</taxon>
        <taxon>Bacteroidota</taxon>
        <taxon>Cytophagia</taxon>
        <taxon>Cytophagales</taxon>
        <taxon>Hymenobacteraceae</taxon>
        <taxon>Hymenobacter</taxon>
    </lineage>
</organism>
<dbReference type="Pfam" id="PF14289">
    <property type="entry name" value="DUF4369"/>
    <property type="match status" value="1"/>
</dbReference>
<dbReference type="PANTHER" id="PTHR42852:SF6">
    <property type="entry name" value="THIOL:DISULFIDE INTERCHANGE PROTEIN DSBE"/>
    <property type="match status" value="1"/>
</dbReference>
<evidence type="ECO:0000259" key="5">
    <source>
        <dbReference type="PROSITE" id="PS51352"/>
    </source>
</evidence>
<dbReference type="SUPFAM" id="SSF52833">
    <property type="entry name" value="Thioredoxin-like"/>
    <property type="match status" value="1"/>
</dbReference>
<dbReference type="Pfam" id="PF13905">
    <property type="entry name" value="Thioredoxin_8"/>
    <property type="match status" value="1"/>
</dbReference>
<sequence>MRNSFMKISLLACLCACAKEKPANEIIVEGNIKNMPDGKVYLADAYQYDILLDSTECKDGHFIFKLKPDSAFTPSMVSIHYTNDIPYDSTDREQYYKRLGYRMLAFYNYTKGADSLKYYHTAFFLEKGRTKLGGDLQGDKIRVYGSKETSLMYSLNRADFGWLGNSEGEKRAARIKFFTNKIRANPYSYYLIKEIYNAKEQYSEQELREILALFTPDVQASAFGAKVKQYLANRVDPDQPYPNMSFAKPDKQQGWMMDNGAKVNMLVFWASWCGPCRQEIPQLKELYTEYKDRGVNLVSVSIDEQPESWQKALGQEQMGWQQLIVDKEQIESVQQKFNFSAIPLVILADSRGKEIRRFVGYAENNPQLYRAALNDKVGAK</sequence>
<dbReference type="CDD" id="cd02966">
    <property type="entry name" value="TlpA_like_family"/>
    <property type="match status" value="1"/>
</dbReference>